<sequence>MLHSGGPARTAVGPTESRILVVLRRVPLPSVGADAEDLMVRLA</sequence>
<evidence type="ECO:0000313" key="1">
    <source>
        <dbReference type="EMBL" id="CAA9570135.1"/>
    </source>
</evidence>
<reference evidence="1" key="1">
    <citation type="submission" date="2020-02" db="EMBL/GenBank/DDBJ databases">
        <authorList>
            <person name="Meier V. D."/>
        </authorList>
    </citation>
    <scope>NUCLEOTIDE SEQUENCE</scope>
    <source>
        <strain evidence="1">AVDCRST_MAG49</strain>
    </source>
</reference>
<name>A0A6J4V5K7_9BACT</name>
<dbReference type="AlphaFoldDB" id="A0A6J4V5K7"/>
<organism evidence="1">
    <name type="scientific">uncultured Thermomicrobiales bacterium</name>
    <dbReference type="NCBI Taxonomy" id="1645740"/>
    <lineage>
        <taxon>Bacteria</taxon>
        <taxon>Pseudomonadati</taxon>
        <taxon>Thermomicrobiota</taxon>
        <taxon>Thermomicrobia</taxon>
        <taxon>Thermomicrobiales</taxon>
        <taxon>environmental samples</taxon>
    </lineage>
</organism>
<protein>
    <submittedName>
        <fullName evidence="1">Uncharacterized protein</fullName>
    </submittedName>
</protein>
<dbReference type="EMBL" id="CADCWG010000244">
    <property type="protein sequence ID" value="CAA9570135.1"/>
    <property type="molecule type" value="Genomic_DNA"/>
</dbReference>
<proteinExistence type="predicted"/>
<gene>
    <name evidence="1" type="ORF">AVDCRST_MAG49-3519</name>
</gene>
<accession>A0A6J4V5K7</accession>